<accession>A0ACC1RVN7</accession>
<gene>
    <name evidence="1" type="ORF">NM688_g8226</name>
</gene>
<dbReference type="EMBL" id="JANHOG010002144">
    <property type="protein sequence ID" value="KAJ3526706.1"/>
    <property type="molecule type" value="Genomic_DNA"/>
</dbReference>
<name>A0ACC1RVN7_9APHY</name>
<sequence length="162" mass="18042">MQGFWKALYMDLNRTLDGPRVAKRKRATPESSGPSSDGDTPLTRAEFKNAIEVALLAPLNAITRRLAKLEEDYLGHSTGRGEGSGGPPRKKRRFEKVEVVLPLRRPGRRMHVGQMSTEKTDLIVEGEQNKRMMDLGAADGDEEAEAMNDDDERDGDVEMTDD</sequence>
<proteinExistence type="predicted"/>
<evidence type="ECO:0000313" key="1">
    <source>
        <dbReference type="EMBL" id="KAJ3526706.1"/>
    </source>
</evidence>
<dbReference type="Proteomes" id="UP001148662">
    <property type="component" value="Unassembled WGS sequence"/>
</dbReference>
<evidence type="ECO:0000313" key="2">
    <source>
        <dbReference type="Proteomes" id="UP001148662"/>
    </source>
</evidence>
<keyword evidence="2" id="KW-1185">Reference proteome</keyword>
<organism evidence="1 2">
    <name type="scientific">Phlebia brevispora</name>
    <dbReference type="NCBI Taxonomy" id="194682"/>
    <lineage>
        <taxon>Eukaryota</taxon>
        <taxon>Fungi</taxon>
        <taxon>Dikarya</taxon>
        <taxon>Basidiomycota</taxon>
        <taxon>Agaricomycotina</taxon>
        <taxon>Agaricomycetes</taxon>
        <taxon>Polyporales</taxon>
        <taxon>Meruliaceae</taxon>
        <taxon>Phlebia</taxon>
    </lineage>
</organism>
<reference evidence="1" key="1">
    <citation type="submission" date="2022-07" db="EMBL/GenBank/DDBJ databases">
        <title>Genome Sequence of Phlebia brevispora.</title>
        <authorList>
            <person name="Buettner E."/>
        </authorList>
    </citation>
    <scope>NUCLEOTIDE SEQUENCE</scope>
    <source>
        <strain evidence="1">MPL23</strain>
    </source>
</reference>
<protein>
    <submittedName>
        <fullName evidence="1">Uncharacterized protein</fullName>
    </submittedName>
</protein>
<comment type="caution">
    <text evidence="1">The sequence shown here is derived from an EMBL/GenBank/DDBJ whole genome shotgun (WGS) entry which is preliminary data.</text>
</comment>